<dbReference type="Pfam" id="PF14200">
    <property type="entry name" value="RicinB_lectin_2"/>
    <property type="match status" value="2"/>
</dbReference>
<dbReference type="PANTHER" id="PTHR43817:SF1">
    <property type="entry name" value="HYDROLASE, FAMILY 43, PUTATIVE (AFU_ORTHOLOGUE AFUA_3G01660)-RELATED"/>
    <property type="match status" value="1"/>
</dbReference>
<dbReference type="Gene3D" id="3.40.50.1110">
    <property type="entry name" value="SGNH hydrolase"/>
    <property type="match status" value="1"/>
</dbReference>
<feature type="domain" description="Ricin B lectin" evidence="5">
    <location>
        <begin position="339"/>
        <end position="475"/>
    </location>
</feature>
<evidence type="ECO:0000256" key="2">
    <source>
        <dbReference type="ARBA" id="ARBA00022729"/>
    </source>
</evidence>
<dbReference type="Gene3D" id="2.80.10.50">
    <property type="match status" value="3"/>
</dbReference>
<dbReference type="SUPFAM" id="SSF52266">
    <property type="entry name" value="SGNH hydrolase"/>
    <property type="match status" value="1"/>
</dbReference>
<evidence type="ECO:0000313" key="6">
    <source>
        <dbReference type="EMBL" id="MFC3764513.1"/>
    </source>
</evidence>
<evidence type="ECO:0000256" key="3">
    <source>
        <dbReference type="ARBA" id="ARBA00022801"/>
    </source>
</evidence>
<dbReference type="PANTHER" id="PTHR43817">
    <property type="entry name" value="GLYCOSYL HYDROLASE"/>
    <property type="match status" value="1"/>
</dbReference>
<dbReference type="InterPro" id="IPR036514">
    <property type="entry name" value="SGNH_hydro_sf"/>
</dbReference>
<evidence type="ECO:0000256" key="4">
    <source>
        <dbReference type="ARBA" id="ARBA00023295"/>
    </source>
</evidence>
<keyword evidence="2" id="KW-0732">Signal</keyword>
<dbReference type="EMBL" id="JBHRZH010000027">
    <property type="protein sequence ID" value="MFC3764513.1"/>
    <property type="molecule type" value="Genomic_DNA"/>
</dbReference>
<accession>A0ABV7YKA3</accession>
<keyword evidence="3" id="KW-0378">Hydrolase</keyword>
<dbReference type="Pfam" id="PF04616">
    <property type="entry name" value="Glyco_hydro_43"/>
    <property type="match status" value="1"/>
</dbReference>
<dbReference type="PROSITE" id="PS50231">
    <property type="entry name" value="RICIN_B_LECTIN"/>
    <property type="match status" value="1"/>
</dbReference>
<organism evidence="6 7">
    <name type="scientific">Tenggerimyces flavus</name>
    <dbReference type="NCBI Taxonomy" id="1708749"/>
    <lineage>
        <taxon>Bacteria</taxon>
        <taxon>Bacillati</taxon>
        <taxon>Actinomycetota</taxon>
        <taxon>Actinomycetes</taxon>
        <taxon>Propionibacteriales</taxon>
        <taxon>Nocardioidaceae</taxon>
        <taxon>Tenggerimyces</taxon>
    </lineage>
</organism>
<proteinExistence type="inferred from homology"/>
<dbReference type="InterPro" id="IPR023296">
    <property type="entry name" value="Glyco_hydro_beta-prop_sf"/>
</dbReference>
<sequence>MGVVPHEGVAAESRSTAAGFRNPVREVASDPQLFTHNGTYYLTATRNDRITLVRGASVTDLATAPETTVWQDSSSSRCCGIWAPEFHYLQGKWYGYYTATDSSNAVGNHRMHVIESAGVDPLGPYTYKGQLAAAADHYSLDGSILTMPDGRLYAMWSGWEPGTTGPQNLYIAPMSNPWTTSGPRVLLSRPQFAWELDHAAVNEGAAALWRNGRLFVAYSASGCTSPNYALGLLTFNGGDVLNPAAWSKSPQPVFGANPANTAYTTAHNSFFTSPDGSETWMAYHGVVNPAGSCGGDRSTRIQKVNWRADGTPDFGVPASLGQTLALPAGDPGALVVPADEYVLTATHSGRVLDVAGPSTADGADVLQWDYHGATNQQWQVLPQSDGSYELRAVHSGKSLDVAESADVDGADVIQWMANGGANQRWYLDSVGDGVYRVSSKLGGRALDVDHGATANGANVLVWQYLAAANQKWRLSRVQRVMPAGDSITYGSAAGVNYRTELWRRLMLDPAVKPDFVGSVVIGNLPDQQNEGHPGWRIDQLAGSMNGFLDTYRPDVVLLHIGTNDLNQNFDVANAPARLAALIDQITSRVPQASVIVASIIPAADVAIESRIRTYNASIPGIVEVRANAGKKVSYVDIHAALTTADLADTLHPNAAGYLKMGVAWHGAMQALPG</sequence>
<dbReference type="Pfam" id="PF13472">
    <property type="entry name" value="Lipase_GDSL_2"/>
    <property type="match status" value="1"/>
</dbReference>
<dbReference type="Proteomes" id="UP001595699">
    <property type="component" value="Unassembled WGS sequence"/>
</dbReference>
<dbReference type="SMART" id="SM00458">
    <property type="entry name" value="RICIN"/>
    <property type="match status" value="1"/>
</dbReference>
<dbReference type="InterPro" id="IPR006710">
    <property type="entry name" value="Glyco_hydro_43"/>
</dbReference>
<dbReference type="InterPro" id="IPR013830">
    <property type="entry name" value="SGNH_hydro"/>
</dbReference>
<dbReference type="InterPro" id="IPR035992">
    <property type="entry name" value="Ricin_B-like_lectins"/>
</dbReference>
<dbReference type="InterPro" id="IPR000772">
    <property type="entry name" value="Ricin_B_lectin"/>
</dbReference>
<comment type="similarity">
    <text evidence="1">Belongs to the glycosyl hydrolase 43 family.</text>
</comment>
<dbReference type="Gene3D" id="2.115.10.20">
    <property type="entry name" value="Glycosyl hydrolase domain, family 43"/>
    <property type="match status" value="1"/>
</dbReference>
<evidence type="ECO:0000256" key="1">
    <source>
        <dbReference type="ARBA" id="ARBA00009865"/>
    </source>
</evidence>
<evidence type="ECO:0000259" key="5">
    <source>
        <dbReference type="SMART" id="SM00458"/>
    </source>
</evidence>
<keyword evidence="7" id="KW-1185">Reference proteome</keyword>
<dbReference type="RefSeq" id="WP_205121447.1">
    <property type="nucleotide sequence ID" value="NZ_JAFBCM010000001.1"/>
</dbReference>
<dbReference type="SUPFAM" id="SSF50370">
    <property type="entry name" value="Ricin B-like lectins"/>
    <property type="match status" value="1"/>
</dbReference>
<reference evidence="7" key="1">
    <citation type="journal article" date="2019" name="Int. J. Syst. Evol. Microbiol.">
        <title>The Global Catalogue of Microorganisms (GCM) 10K type strain sequencing project: providing services to taxonomists for standard genome sequencing and annotation.</title>
        <authorList>
            <consortium name="The Broad Institute Genomics Platform"/>
            <consortium name="The Broad Institute Genome Sequencing Center for Infectious Disease"/>
            <person name="Wu L."/>
            <person name="Ma J."/>
        </authorList>
    </citation>
    <scope>NUCLEOTIDE SEQUENCE [LARGE SCALE GENOMIC DNA]</scope>
    <source>
        <strain evidence="7">CGMCC 4.7241</strain>
    </source>
</reference>
<gene>
    <name evidence="6" type="ORF">ACFOUW_26995</name>
</gene>
<comment type="caution">
    <text evidence="6">The sequence shown here is derived from an EMBL/GenBank/DDBJ whole genome shotgun (WGS) entry which is preliminary data.</text>
</comment>
<protein>
    <submittedName>
        <fullName evidence="6">Family 43 glycosylhydrolase</fullName>
    </submittedName>
</protein>
<dbReference type="CDD" id="cd18820">
    <property type="entry name" value="GH43_LbAraf43-like"/>
    <property type="match status" value="1"/>
</dbReference>
<evidence type="ECO:0000313" key="7">
    <source>
        <dbReference type="Proteomes" id="UP001595699"/>
    </source>
</evidence>
<dbReference type="SUPFAM" id="SSF75005">
    <property type="entry name" value="Arabinanase/levansucrase/invertase"/>
    <property type="match status" value="1"/>
</dbReference>
<name>A0ABV7YKA3_9ACTN</name>
<dbReference type="CDD" id="cd01833">
    <property type="entry name" value="XynB_like"/>
    <property type="match status" value="1"/>
</dbReference>
<dbReference type="CDD" id="cd00161">
    <property type="entry name" value="beta-trefoil_Ricin-like"/>
    <property type="match status" value="1"/>
</dbReference>
<keyword evidence="4" id="KW-0326">Glycosidase</keyword>